<gene>
    <name evidence="3 6" type="primary">cobB</name>
    <name evidence="6" type="ORF">LPTSP4_13740</name>
</gene>
<protein>
    <recommendedName>
        <fullName evidence="3">NAD-dependent protein deacylase</fullName>
        <ecNumber evidence="3">2.3.1.286</ecNumber>
    </recommendedName>
    <alternativeName>
        <fullName evidence="3">Regulatory protein SIR2 homolog</fullName>
    </alternativeName>
</protein>
<comment type="caution">
    <text evidence="3">Lacks conserved residue(s) required for the propagation of feature annotation.</text>
</comment>
<keyword evidence="7" id="KW-1185">Reference proteome</keyword>
<dbReference type="Gene3D" id="3.30.1600.10">
    <property type="entry name" value="SIR2/SIRT2 'Small Domain"/>
    <property type="match status" value="1"/>
</dbReference>
<dbReference type="Gene3D" id="3.40.50.1220">
    <property type="entry name" value="TPP-binding domain"/>
    <property type="match status" value="1"/>
</dbReference>
<dbReference type="InterPro" id="IPR026590">
    <property type="entry name" value="Ssirtuin_cat_dom"/>
</dbReference>
<reference evidence="6 7" key="1">
    <citation type="submission" date="2018-02" db="EMBL/GenBank/DDBJ databases">
        <title>Novel Leptospira species isolated from soil and water in Japan.</title>
        <authorList>
            <person name="Nakao R."/>
            <person name="Masuzawa T."/>
        </authorList>
    </citation>
    <scope>NUCLEOTIDE SEQUENCE [LARGE SCALE GENOMIC DNA]</scope>
    <source>
        <strain evidence="6 7">YH101</strain>
    </source>
</reference>
<dbReference type="GO" id="GO:0017136">
    <property type="term" value="F:histone deacetylase activity, NAD-dependent"/>
    <property type="evidence" value="ECO:0007669"/>
    <property type="project" value="TreeGrafter"/>
</dbReference>
<evidence type="ECO:0000256" key="1">
    <source>
        <dbReference type="ARBA" id="ARBA00022679"/>
    </source>
</evidence>
<feature type="binding site" evidence="3 4">
    <location>
        <position position="147"/>
    </location>
    <ligand>
        <name>Zn(2+)</name>
        <dbReference type="ChEBI" id="CHEBI:29105"/>
    </ligand>
</feature>
<keyword evidence="3 4" id="KW-0862">Zinc</keyword>
<feature type="binding site" evidence="3">
    <location>
        <position position="228"/>
    </location>
    <ligand>
        <name>NAD(+)</name>
        <dbReference type="ChEBI" id="CHEBI:57540"/>
    </ligand>
</feature>
<comment type="similarity">
    <text evidence="3">Belongs to the sirtuin family. Class III subfamily.</text>
</comment>
<dbReference type="RefSeq" id="WP_108975101.1">
    <property type="nucleotide sequence ID" value="NZ_BFBB01000003.1"/>
</dbReference>
<dbReference type="AlphaFoldDB" id="A0A2P2DZ01"/>
<dbReference type="NCBIfam" id="NF001753">
    <property type="entry name" value="PRK00481.1-3"/>
    <property type="match status" value="1"/>
</dbReference>
<dbReference type="SUPFAM" id="SSF52467">
    <property type="entry name" value="DHS-like NAD/FAD-binding domain"/>
    <property type="match status" value="1"/>
</dbReference>
<comment type="cofactor">
    <cofactor evidence="3">
        <name>Zn(2+)</name>
        <dbReference type="ChEBI" id="CHEBI:29105"/>
    </cofactor>
    <text evidence="3">Binds 1 zinc ion per subunit.</text>
</comment>
<proteinExistence type="inferred from homology"/>
<accession>A0A2P2DZ01</accession>
<name>A0A2P2DZ01_9LEPT</name>
<dbReference type="GO" id="GO:0005737">
    <property type="term" value="C:cytoplasm"/>
    <property type="evidence" value="ECO:0007669"/>
    <property type="project" value="UniProtKB-SubCell"/>
</dbReference>
<comment type="subcellular location">
    <subcellularLocation>
        <location evidence="3">Cytoplasm</location>
    </subcellularLocation>
</comment>
<dbReference type="InterPro" id="IPR029035">
    <property type="entry name" value="DHS-like_NAD/FAD-binding_dom"/>
</dbReference>
<keyword evidence="1" id="KW-0808">Transferase</keyword>
<dbReference type="InterPro" id="IPR026591">
    <property type="entry name" value="Sirtuin_cat_small_dom_sf"/>
</dbReference>
<comment type="caution">
    <text evidence="6">The sequence shown here is derived from an EMBL/GenBank/DDBJ whole genome shotgun (WGS) entry which is preliminary data.</text>
</comment>
<evidence type="ECO:0000313" key="7">
    <source>
        <dbReference type="Proteomes" id="UP000245133"/>
    </source>
</evidence>
<organism evidence="6 7">
    <name type="scientific">Leptospira ryugenii</name>
    <dbReference type="NCBI Taxonomy" id="1917863"/>
    <lineage>
        <taxon>Bacteria</taxon>
        <taxon>Pseudomonadati</taxon>
        <taxon>Spirochaetota</taxon>
        <taxon>Spirochaetia</taxon>
        <taxon>Leptospirales</taxon>
        <taxon>Leptospiraceae</taxon>
        <taxon>Leptospira</taxon>
    </lineage>
</organism>
<dbReference type="GO" id="GO:0070403">
    <property type="term" value="F:NAD+ binding"/>
    <property type="evidence" value="ECO:0007669"/>
    <property type="project" value="UniProtKB-UniRule"/>
</dbReference>
<evidence type="ECO:0000259" key="5">
    <source>
        <dbReference type="PROSITE" id="PS50305"/>
    </source>
</evidence>
<dbReference type="GO" id="GO:0036054">
    <property type="term" value="F:protein-malonyllysine demalonylase activity"/>
    <property type="evidence" value="ECO:0007669"/>
    <property type="project" value="InterPro"/>
</dbReference>
<comment type="catalytic activity">
    <reaction evidence="3">
        <text>N(6)-succinyl-L-lysyl-[protein] + NAD(+) + H2O = 2''-O-succinyl-ADP-D-ribose + nicotinamide + L-lysyl-[protein]</text>
        <dbReference type="Rhea" id="RHEA:47668"/>
        <dbReference type="Rhea" id="RHEA-COMP:9752"/>
        <dbReference type="Rhea" id="RHEA-COMP:11877"/>
        <dbReference type="ChEBI" id="CHEBI:15377"/>
        <dbReference type="ChEBI" id="CHEBI:17154"/>
        <dbReference type="ChEBI" id="CHEBI:29969"/>
        <dbReference type="ChEBI" id="CHEBI:57540"/>
        <dbReference type="ChEBI" id="CHEBI:87830"/>
        <dbReference type="ChEBI" id="CHEBI:87832"/>
    </reaction>
</comment>
<feature type="binding site" evidence="3 4">
    <location>
        <position position="126"/>
    </location>
    <ligand>
        <name>Zn(2+)</name>
        <dbReference type="ChEBI" id="CHEBI:29105"/>
    </ligand>
</feature>
<dbReference type="InterPro" id="IPR027546">
    <property type="entry name" value="Sirtuin_class_III"/>
</dbReference>
<dbReference type="OrthoDB" id="9800582at2"/>
<dbReference type="HAMAP" id="MF_01121">
    <property type="entry name" value="Sirtuin_ClassIII"/>
    <property type="match status" value="1"/>
</dbReference>
<dbReference type="CDD" id="cd01412">
    <property type="entry name" value="SIRT5_Af1_CobB"/>
    <property type="match status" value="1"/>
</dbReference>
<comment type="domain">
    <text evidence="3">2 residues (Tyr-63 and Arg-66) present in a large hydrophobic pocket are probably involved in substrate specificity. They are important for desuccinylation activity, but dispensable for deacetylation activity.</text>
</comment>
<dbReference type="Pfam" id="PF02146">
    <property type="entry name" value="SIR2"/>
    <property type="match status" value="1"/>
</dbReference>
<sequence>MQEFIHKLKQAKRVAVLTGAGISQESGIPTFRGEGGLWKQYRAEELATPEAFRRDPQLVWEWYEWRKKICSEAKPNIAHLKLADWEKKFPEFHLFTQNVDGLHRRAGSQQVTSLHGDIFSARCTKCKYFLSDRDRFWDSLPPHCPSCGSLLRPHIVWFGESYFEGDLDFAFSFLKETDFLFVVGTSGSVGVPVQLAAFAKANGATTVEINPMPSGYQSMMDIQFSEKAGEFFSRIDI</sequence>
<dbReference type="PROSITE" id="PS50305">
    <property type="entry name" value="SIRTUIN"/>
    <property type="match status" value="1"/>
</dbReference>
<dbReference type="InterPro" id="IPR003000">
    <property type="entry name" value="Sirtuin"/>
</dbReference>
<evidence type="ECO:0000256" key="2">
    <source>
        <dbReference type="ARBA" id="ARBA00023027"/>
    </source>
</evidence>
<keyword evidence="3" id="KW-0963">Cytoplasm</keyword>
<feature type="binding site" evidence="3 4">
    <location>
        <position position="144"/>
    </location>
    <ligand>
        <name>Zn(2+)</name>
        <dbReference type="ChEBI" id="CHEBI:29105"/>
    </ligand>
</feature>
<dbReference type="InterPro" id="IPR050134">
    <property type="entry name" value="NAD-dep_sirtuin_deacylases"/>
</dbReference>
<dbReference type="EMBL" id="BFBB01000003">
    <property type="protein sequence ID" value="GBF49854.1"/>
    <property type="molecule type" value="Genomic_DNA"/>
</dbReference>
<evidence type="ECO:0000256" key="4">
    <source>
        <dbReference type="PROSITE-ProRule" id="PRU00236"/>
    </source>
</evidence>
<dbReference type="EC" id="2.3.1.286" evidence="3"/>
<comment type="function">
    <text evidence="3">NAD-dependent lysine deacetylase and desuccinylase that specifically removes acetyl and succinyl groups on target proteins. Modulates the activities of several proteins which are inactive in their acylated form.</text>
</comment>
<dbReference type="PANTHER" id="PTHR11085">
    <property type="entry name" value="NAD-DEPENDENT PROTEIN DEACYLASE SIRTUIN-5, MITOCHONDRIAL-RELATED"/>
    <property type="match status" value="1"/>
</dbReference>
<feature type="active site" description="Proton acceptor" evidence="3 4">
    <location>
        <position position="115"/>
    </location>
</feature>
<dbReference type="GO" id="GO:0036055">
    <property type="term" value="F:protein-succinyllysine desuccinylase activity"/>
    <property type="evidence" value="ECO:0007669"/>
    <property type="project" value="UniProtKB-UniRule"/>
</dbReference>
<feature type="binding site" evidence="3">
    <location>
        <begin position="97"/>
        <end position="100"/>
    </location>
    <ligand>
        <name>NAD(+)</name>
        <dbReference type="ChEBI" id="CHEBI:57540"/>
    </ligand>
</feature>
<feature type="binding site" evidence="3">
    <location>
        <begin position="184"/>
        <end position="186"/>
    </location>
    <ligand>
        <name>NAD(+)</name>
        <dbReference type="ChEBI" id="CHEBI:57540"/>
    </ligand>
</feature>
<feature type="binding site" evidence="3">
    <location>
        <begin position="210"/>
        <end position="212"/>
    </location>
    <ligand>
        <name>NAD(+)</name>
        <dbReference type="ChEBI" id="CHEBI:57540"/>
    </ligand>
</feature>
<evidence type="ECO:0000313" key="6">
    <source>
        <dbReference type="EMBL" id="GBF49854.1"/>
    </source>
</evidence>
<feature type="domain" description="Deacetylase sirtuin-type" evidence="5">
    <location>
        <begin position="1"/>
        <end position="237"/>
    </location>
</feature>
<keyword evidence="2 3" id="KW-0520">NAD</keyword>
<comment type="catalytic activity">
    <reaction evidence="3">
        <text>N(6)-acetyl-L-lysyl-[protein] + NAD(+) + H2O = 2''-O-acetyl-ADP-D-ribose + nicotinamide + L-lysyl-[protein]</text>
        <dbReference type="Rhea" id="RHEA:43636"/>
        <dbReference type="Rhea" id="RHEA-COMP:9752"/>
        <dbReference type="Rhea" id="RHEA-COMP:10731"/>
        <dbReference type="ChEBI" id="CHEBI:15377"/>
        <dbReference type="ChEBI" id="CHEBI:17154"/>
        <dbReference type="ChEBI" id="CHEBI:29969"/>
        <dbReference type="ChEBI" id="CHEBI:57540"/>
        <dbReference type="ChEBI" id="CHEBI:61930"/>
        <dbReference type="ChEBI" id="CHEBI:83767"/>
        <dbReference type="EC" id="2.3.1.286"/>
    </reaction>
</comment>
<dbReference type="GO" id="GO:0008270">
    <property type="term" value="F:zinc ion binding"/>
    <property type="evidence" value="ECO:0007669"/>
    <property type="project" value="UniProtKB-UniRule"/>
</dbReference>
<feature type="binding site" evidence="3">
    <location>
        <position position="63"/>
    </location>
    <ligand>
        <name>substrate</name>
    </ligand>
</feature>
<evidence type="ECO:0000256" key="3">
    <source>
        <dbReference type="HAMAP-Rule" id="MF_01121"/>
    </source>
</evidence>
<feature type="binding site" evidence="3">
    <location>
        <position position="66"/>
    </location>
    <ligand>
        <name>substrate</name>
    </ligand>
</feature>
<keyword evidence="3 4" id="KW-0479">Metal-binding</keyword>
<dbReference type="PANTHER" id="PTHR11085:SF4">
    <property type="entry name" value="NAD-DEPENDENT PROTEIN DEACYLASE"/>
    <property type="match status" value="1"/>
</dbReference>
<dbReference type="Proteomes" id="UP000245133">
    <property type="component" value="Unassembled WGS sequence"/>
</dbReference>
<feature type="binding site" evidence="3 4">
    <location>
        <position position="123"/>
    </location>
    <ligand>
        <name>Zn(2+)</name>
        <dbReference type="ChEBI" id="CHEBI:29105"/>
    </ligand>
</feature>